<evidence type="ECO:0000256" key="3">
    <source>
        <dbReference type="ARBA" id="ARBA00022679"/>
    </source>
</evidence>
<evidence type="ECO:0000256" key="4">
    <source>
        <dbReference type="ARBA" id="ARBA00022898"/>
    </source>
</evidence>
<reference evidence="5" key="1">
    <citation type="journal article" date="2023" name="Mol. Phylogenet. Evol.">
        <title>Genome-scale phylogeny and comparative genomics of the fungal order Sordariales.</title>
        <authorList>
            <person name="Hensen N."/>
            <person name="Bonometti L."/>
            <person name="Westerberg I."/>
            <person name="Brannstrom I.O."/>
            <person name="Guillou S."/>
            <person name="Cros-Aarteil S."/>
            <person name="Calhoun S."/>
            <person name="Haridas S."/>
            <person name="Kuo A."/>
            <person name="Mondo S."/>
            <person name="Pangilinan J."/>
            <person name="Riley R."/>
            <person name="LaButti K."/>
            <person name="Andreopoulos B."/>
            <person name="Lipzen A."/>
            <person name="Chen C."/>
            <person name="Yan M."/>
            <person name="Daum C."/>
            <person name="Ng V."/>
            <person name="Clum A."/>
            <person name="Steindorff A."/>
            <person name="Ohm R.A."/>
            <person name="Martin F."/>
            <person name="Silar P."/>
            <person name="Natvig D.O."/>
            <person name="Lalanne C."/>
            <person name="Gautier V."/>
            <person name="Ament-Velasquez S.L."/>
            <person name="Kruys A."/>
            <person name="Hutchinson M.I."/>
            <person name="Powell A.J."/>
            <person name="Barry K."/>
            <person name="Miller A.N."/>
            <person name="Grigoriev I.V."/>
            <person name="Debuchy R."/>
            <person name="Gladieux P."/>
            <person name="Hiltunen Thoren M."/>
            <person name="Johannesson H."/>
        </authorList>
    </citation>
    <scope>NUCLEOTIDE SEQUENCE</scope>
    <source>
        <strain evidence="5">CBS 123565</strain>
    </source>
</reference>
<keyword evidence="3" id="KW-0808">Transferase</keyword>
<dbReference type="InterPro" id="IPR049704">
    <property type="entry name" value="Aminotrans_3_PPA_site"/>
</dbReference>
<organism evidence="5 6">
    <name type="scientific">Trichocladium antarcticum</name>
    <dbReference type="NCBI Taxonomy" id="1450529"/>
    <lineage>
        <taxon>Eukaryota</taxon>
        <taxon>Fungi</taxon>
        <taxon>Dikarya</taxon>
        <taxon>Ascomycota</taxon>
        <taxon>Pezizomycotina</taxon>
        <taxon>Sordariomycetes</taxon>
        <taxon>Sordariomycetidae</taxon>
        <taxon>Sordariales</taxon>
        <taxon>Chaetomiaceae</taxon>
        <taxon>Trichocladium</taxon>
    </lineage>
</organism>
<dbReference type="InterPro" id="IPR015422">
    <property type="entry name" value="PyrdxlP-dep_Trfase_small"/>
</dbReference>
<dbReference type="EMBL" id="MU853426">
    <property type="protein sequence ID" value="KAK4131273.1"/>
    <property type="molecule type" value="Genomic_DNA"/>
</dbReference>
<evidence type="ECO:0000256" key="1">
    <source>
        <dbReference type="ARBA" id="ARBA00004173"/>
    </source>
</evidence>
<dbReference type="GO" id="GO:0009102">
    <property type="term" value="P:biotin biosynthetic process"/>
    <property type="evidence" value="ECO:0007669"/>
    <property type="project" value="TreeGrafter"/>
</dbReference>
<dbReference type="PANTHER" id="PTHR42684">
    <property type="entry name" value="ADENOSYLMETHIONINE-8-AMINO-7-OXONONANOATE AMINOTRANSFERASE"/>
    <property type="match status" value="1"/>
</dbReference>
<dbReference type="GO" id="GO:0030170">
    <property type="term" value="F:pyridoxal phosphate binding"/>
    <property type="evidence" value="ECO:0007669"/>
    <property type="project" value="InterPro"/>
</dbReference>
<dbReference type="GO" id="GO:0005739">
    <property type="term" value="C:mitochondrion"/>
    <property type="evidence" value="ECO:0007669"/>
    <property type="project" value="UniProtKB-SubCell"/>
</dbReference>
<dbReference type="InterPro" id="IPR005814">
    <property type="entry name" value="Aminotrans_3"/>
</dbReference>
<dbReference type="InterPro" id="IPR027417">
    <property type="entry name" value="P-loop_NTPase"/>
</dbReference>
<proteinExistence type="predicted"/>
<dbReference type="CDD" id="cd03109">
    <property type="entry name" value="DTBS"/>
    <property type="match status" value="1"/>
</dbReference>
<gene>
    <name evidence="5" type="ORF">BT67DRAFT_388631</name>
</gene>
<dbReference type="GO" id="GO:0004015">
    <property type="term" value="F:adenosylmethionine-8-amino-7-oxononanoate transaminase activity"/>
    <property type="evidence" value="ECO:0007669"/>
    <property type="project" value="TreeGrafter"/>
</dbReference>
<keyword evidence="6" id="KW-1185">Reference proteome</keyword>
<evidence type="ECO:0000256" key="2">
    <source>
        <dbReference type="ARBA" id="ARBA00022576"/>
    </source>
</evidence>
<dbReference type="Pfam" id="PF00202">
    <property type="entry name" value="Aminotran_3"/>
    <property type="match status" value="1"/>
</dbReference>
<dbReference type="SUPFAM" id="SSF53383">
    <property type="entry name" value="PLP-dependent transferases"/>
    <property type="match status" value="1"/>
</dbReference>
<protein>
    <submittedName>
        <fullName evidence="5">Bifunctional dethiobiotin synthetase/adenosylmethionine-8-amino-7-oxononanoate aminotransferase</fullName>
    </submittedName>
</protein>
<accession>A0AAN6ZB30</accession>
<dbReference type="InterPro" id="IPR015424">
    <property type="entry name" value="PyrdxlP-dep_Trfase"/>
</dbReference>
<dbReference type="GO" id="GO:0004141">
    <property type="term" value="F:dethiobiotin synthase activity"/>
    <property type="evidence" value="ECO:0007669"/>
    <property type="project" value="TreeGrafter"/>
</dbReference>
<evidence type="ECO:0000313" key="5">
    <source>
        <dbReference type="EMBL" id="KAK4131273.1"/>
    </source>
</evidence>
<dbReference type="Gene3D" id="3.40.50.300">
    <property type="entry name" value="P-loop containing nucleotide triphosphate hydrolases"/>
    <property type="match status" value="1"/>
</dbReference>
<comment type="caution">
    <text evidence="5">The sequence shown here is derived from an EMBL/GenBank/DDBJ whole genome shotgun (WGS) entry which is preliminary data.</text>
</comment>
<evidence type="ECO:0000313" key="6">
    <source>
        <dbReference type="Proteomes" id="UP001304895"/>
    </source>
</evidence>
<name>A0AAN6ZB30_9PEZI</name>
<dbReference type="PANTHER" id="PTHR42684:SF3">
    <property type="entry name" value="ADENOSYLMETHIONINE-8-AMINO-7-OXONONANOATE AMINOTRANSFERASE"/>
    <property type="match status" value="1"/>
</dbReference>
<sequence>MEPQSAQAPPGPRGAVLWPSLIVYQIFGATADVGMTVFSTILCKTAARDKEHVYYLKPVSADSSVGSAAAYVRKYAGGVYCTTAMFPEYHLQENKEMGALASGRKVPPDWELLHKIRGAALQCANHGGRWLFIETTGGVNSPGPSGTTQADLYRPLRLPVILIGDYKPGGISHTISAFESLRMRGYDVEMVLMFWGGSYRNYRFLTQYFWSRYKIPVKTISLPPPTSAGDDKLQRYYHLASATEEFANYRDTLHEVHISRIDRLVSMPETAKAKIWFPFAHHNPPRPEDLIIVDSAHGDHFQTTRMELFYSFVYDGVLLPTYDGSASWWTQGLGHGNSTLSLAAAYAAGRYGDVTMAGAVHEPGLKLAETLLGGLKNPRLTRAFFSDNGSTGIKVALKMAVAAASYRYHWGEADDIEVLGLNGTYHGENHTVGYMKSTDLNRFDYNVAWHEPKGLWLEYPWVSCVRGKWTAILPASLGDLMGADTLEFASLHEVFDLEMRDAYIREIYEAYIRCMLDEGKNMGRKFGALIVEPIVIGAGGMLLVDPLFQNALVDMVRRSETCFGTSLDHHEDDAHSWKGLPVIFDEVFNGLYRLGRFSAASFLGVDPDISVHAKLLTGGLFPLAVTLASESVFPTYEKETSNTLLHGDSYTAHPVGCHVALESIRMMQTMEQRGEWDWARRENGWSVAADEDNKENPVEPIVWSVWDADFVVWLSRQRNKPSLLVRSTWALGSVLAMHLEVDLSVTAAADDIGAAETLEAVLRQDFVGAGGGSPWNVHTRAMGDTLYLMASQTTSKEDIALIEERLRDVFAE</sequence>
<dbReference type="InterPro" id="IPR015421">
    <property type="entry name" value="PyrdxlP-dep_Trfase_major"/>
</dbReference>
<keyword evidence="2 5" id="KW-0032">Aminotransferase</keyword>
<comment type="subcellular location">
    <subcellularLocation>
        <location evidence="1">Mitochondrion</location>
    </subcellularLocation>
</comment>
<keyword evidence="4" id="KW-0663">Pyridoxal phosphate</keyword>
<reference evidence="5" key="2">
    <citation type="submission" date="2023-05" db="EMBL/GenBank/DDBJ databases">
        <authorList>
            <consortium name="Lawrence Berkeley National Laboratory"/>
            <person name="Steindorff A."/>
            <person name="Hensen N."/>
            <person name="Bonometti L."/>
            <person name="Westerberg I."/>
            <person name="Brannstrom I.O."/>
            <person name="Guillou S."/>
            <person name="Cros-Aarteil S."/>
            <person name="Calhoun S."/>
            <person name="Haridas S."/>
            <person name="Kuo A."/>
            <person name="Mondo S."/>
            <person name="Pangilinan J."/>
            <person name="Riley R."/>
            <person name="Labutti K."/>
            <person name="Andreopoulos B."/>
            <person name="Lipzen A."/>
            <person name="Chen C."/>
            <person name="Yanf M."/>
            <person name="Daum C."/>
            <person name="Ng V."/>
            <person name="Clum A."/>
            <person name="Ohm R."/>
            <person name="Martin F."/>
            <person name="Silar P."/>
            <person name="Natvig D."/>
            <person name="Lalanne C."/>
            <person name="Gautier V."/>
            <person name="Ament-Velasquez S.L."/>
            <person name="Kruys A."/>
            <person name="Hutchinson M.I."/>
            <person name="Powell A.J."/>
            <person name="Barry K."/>
            <person name="Miller A.N."/>
            <person name="Grigoriev I.V."/>
            <person name="Debuchy R."/>
            <person name="Gladieux P."/>
            <person name="Thoren M.H."/>
            <person name="Johannesson H."/>
        </authorList>
    </citation>
    <scope>NUCLEOTIDE SEQUENCE</scope>
    <source>
        <strain evidence="5">CBS 123565</strain>
    </source>
</reference>
<dbReference type="Pfam" id="PF13500">
    <property type="entry name" value="AAA_26"/>
    <property type="match status" value="1"/>
</dbReference>
<dbReference type="SUPFAM" id="SSF52540">
    <property type="entry name" value="P-loop containing nucleoside triphosphate hydrolases"/>
    <property type="match status" value="1"/>
</dbReference>
<dbReference type="Gene3D" id="3.90.1150.10">
    <property type="entry name" value="Aspartate Aminotransferase, domain 1"/>
    <property type="match status" value="1"/>
</dbReference>
<dbReference type="Gene3D" id="3.40.640.10">
    <property type="entry name" value="Type I PLP-dependent aspartate aminotransferase-like (Major domain)"/>
    <property type="match status" value="1"/>
</dbReference>
<dbReference type="PROSITE" id="PS00600">
    <property type="entry name" value="AA_TRANSFER_CLASS_3"/>
    <property type="match status" value="1"/>
</dbReference>
<dbReference type="Proteomes" id="UP001304895">
    <property type="component" value="Unassembled WGS sequence"/>
</dbReference>
<dbReference type="AlphaFoldDB" id="A0AAN6ZB30"/>